<dbReference type="GO" id="GO:0003677">
    <property type="term" value="F:DNA binding"/>
    <property type="evidence" value="ECO:0007669"/>
    <property type="project" value="UniProtKB-KW"/>
</dbReference>
<organism evidence="1">
    <name type="scientific">uncultured Thiotrichaceae bacterium</name>
    <dbReference type="NCBI Taxonomy" id="298394"/>
    <lineage>
        <taxon>Bacteria</taxon>
        <taxon>Pseudomonadati</taxon>
        <taxon>Pseudomonadota</taxon>
        <taxon>Gammaproteobacteria</taxon>
        <taxon>Thiotrichales</taxon>
        <taxon>Thiotrichaceae</taxon>
        <taxon>environmental samples</taxon>
    </lineage>
</organism>
<keyword evidence="1" id="KW-0238">DNA-binding</keyword>
<protein>
    <submittedName>
        <fullName evidence="1">DNA-binding protein</fullName>
    </submittedName>
</protein>
<dbReference type="CDD" id="cd00093">
    <property type="entry name" value="HTH_XRE"/>
    <property type="match status" value="1"/>
</dbReference>
<accession>A0A6S6S9L6</accession>
<proteinExistence type="predicted"/>
<dbReference type="Gene3D" id="1.10.260.40">
    <property type="entry name" value="lambda repressor-like DNA-binding domains"/>
    <property type="match status" value="1"/>
</dbReference>
<reference evidence="1" key="1">
    <citation type="submission" date="2020-01" db="EMBL/GenBank/DDBJ databases">
        <authorList>
            <person name="Meier V. D."/>
            <person name="Meier V D."/>
        </authorList>
    </citation>
    <scope>NUCLEOTIDE SEQUENCE</scope>
    <source>
        <strain evidence="1">HLG_WM_MAG_09</strain>
    </source>
</reference>
<dbReference type="AlphaFoldDB" id="A0A6S6S9L6"/>
<dbReference type="EMBL" id="CACVAT010000078">
    <property type="protein sequence ID" value="CAA6805073.1"/>
    <property type="molecule type" value="Genomic_DNA"/>
</dbReference>
<dbReference type="InterPro" id="IPR010982">
    <property type="entry name" value="Lambda_DNA-bd_dom_sf"/>
</dbReference>
<dbReference type="InterPro" id="IPR001387">
    <property type="entry name" value="Cro/C1-type_HTH"/>
</dbReference>
<gene>
    <name evidence="1" type="ORF">HELGO_WM30441</name>
</gene>
<name>A0A6S6S9L6_9GAMM</name>
<sequence>MPFRFLTPDTLLRNIAAKAKARRLTANLTRRTLAVKSGVNEASIKRFETTGEINFHSLLKLAFSLDCMDEFESLFAEKAPQSMNDLQTKSKQRGRL</sequence>
<evidence type="ECO:0000313" key="1">
    <source>
        <dbReference type="EMBL" id="CAA6805073.1"/>
    </source>
</evidence>
<dbReference type="SUPFAM" id="SSF47413">
    <property type="entry name" value="lambda repressor-like DNA-binding domains"/>
    <property type="match status" value="1"/>
</dbReference>